<dbReference type="EMBL" id="BK059124">
    <property type="protein sequence ID" value="DAE32577.1"/>
    <property type="molecule type" value="Genomic_DNA"/>
</dbReference>
<reference evidence="1" key="1">
    <citation type="journal article" date="2021" name="Proc. Natl. Acad. Sci. U.S.A.">
        <title>A Catalog of Tens of Thousands of Viruses from Human Metagenomes Reveals Hidden Associations with Chronic Diseases.</title>
        <authorList>
            <person name="Tisza M.J."/>
            <person name="Buck C.B."/>
        </authorList>
    </citation>
    <scope>NUCLEOTIDE SEQUENCE</scope>
    <source>
        <strain evidence="1">CtusH3</strain>
    </source>
</reference>
<protein>
    <recommendedName>
        <fullName evidence="2">Tail fiber protein</fullName>
    </recommendedName>
</protein>
<name>A0A8S5RN88_9VIRU</name>
<organism evidence="1">
    <name type="scientific">virus sp. ctusH3</name>
    <dbReference type="NCBI Taxonomy" id="2825826"/>
    <lineage>
        <taxon>Viruses</taxon>
    </lineage>
</organism>
<evidence type="ECO:0000313" key="1">
    <source>
        <dbReference type="EMBL" id="DAE32577.1"/>
    </source>
</evidence>
<proteinExistence type="predicted"/>
<accession>A0A8S5RN88</accession>
<sequence length="74" mass="7766">MTLNELVAHSHPITNGNGVYTWDATSGAATVSVLIETTTNNTKPVNISVGNRGGGQAMDITNPYIAQNIIVRAL</sequence>
<evidence type="ECO:0008006" key="2">
    <source>
        <dbReference type="Google" id="ProtNLM"/>
    </source>
</evidence>